<dbReference type="OrthoDB" id="418748at2759"/>
<name>A0A016TTB2_9BILA</name>
<keyword evidence="2" id="KW-1185">Reference proteome</keyword>
<comment type="caution">
    <text evidence="1">The sequence shown here is derived from an EMBL/GenBank/DDBJ whole genome shotgun (WGS) entry which is preliminary data.</text>
</comment>
<proteinExistence type="predicted"/>
<gene>
    <name evidence="1" type="primary">Acey_s0079.g1244</name>
    <name evidence="1" type="ORF">Y032_0079g1244</name>
</gene>
<reference evidence="2" key="1">
    <citation type="journal article" date="2015" name="Nat. Genet.">
        <title>The genome and transcriptome of the zoonotic hookworm Ancylostoma ceylanicum identify infection-specific gene families.</title>
        <authorList>
            <person name="Schwarz E.M."/>
            <person name="Hu Y."/>
            <person name="Antoshechkin I."/>
            <person name="Miller M.M."/>
            <person name="Sternberg P.W."/>
            <person name="Aroian R.V."/>
        </authorList>
    </citation>
    <scope>NUCLEOTIDE SEQUENCE</scope>
    <source>
        <strain evidence="2">HY135</strain>
    </source>
</reference>
<evidence type="ECO:0000313" key="1">
    <source>
        <dbReference type="EMBL" id="EYC05892.1"/>
    </source>
</evidence>
<dbReference type="Proteomes" id="UP000024635">
    <property type="component" value="Unassembled WGS sequence"/>
</dbReference>
<evidence type="ECO:0000313" key="2">
    <source>
        <dbReference type="Proteomes" id="UP000024635"/>
    </source>
</evidence>
<organism evidence="1 2">
    <name type="scientific">Ancylostoma ceylanicum</name>
    <dbReference type="NCBI Taxonomy" id="53326"/>
    <lineage>
        <taxon>Eukaryota</taxon>
        <taxon>Metazoa</taxon>
        <taxon>Ecdysozoa</taxon>
        <taxon>Nematoda</taxon>
        <taxon>Chromadorea</taxon>
        <taxon>Rhabditida</taxon>
        <taxon>Rhabditina</taxon>
        <taxon>Rhabditomorpha</taxon>
        <taxon>Strongyloidea</taxon>
        <taxon>Ancylostomatidae</taxon>
        <taxon>Ancylostomatinae</taxon>
        <taxon>Ancylostoma</taxon>
    </lineage>
</organism>
<dbReference type="AlphaFoldDB" id="A0A016TTB2"/>
<accession>A0A016TTB2</accession>
<dbReference type="EMBL" id="JARK01001415">
    <property type="protein sequence ID" value="EYC05892.1"/>
    <property type="molecule type" value="Genomic_DNA"/>
</dbReference>
<sequence length="182" mass="21104">MDMCLQHRRSKRPHVPSERIKWWKLTERKAELETVVNAAFRTATAGDVRTKWSVLERVITEGARDILGTTKQGRPFIDKQTWRWSKEVQVLVKKKKKDAYKKWLRTRSDDSTQEYREAKAESKKAVATAKAARYRGLYEELRTADGEKKIYRTVATLLKLRGTNVGLSRSAAQPTQYTQSDC</sequence>
<protein>
    <submittedName>
        <fullName evidence="1">Uncharacterized protein</fullName>
    </submittedName>
</protein>